<proteinExistence type="predicted"/>
<evidence type="ECO:0000313" key="3">
    <source>
        <dbReference type="Proteomes" id="UP000299102"/>
    </source>
</evidence>
<accession>A0A4C1YIM5</accession>
<name>A0A4C1YIM5_EUMVA</name>
<feature type="compositionally biased region" description="Basic and acidic residues" evidence="1">
    <location>
        <begin position="18"/>
        <end position="32"/>
    </location>
</feature>
<dbReference type="Proteomes" id="UP000299102">
    <property type="component" value="Unassembled WGS sequence"/>
</dbReference>
<feature type="region of interest" description="Disordered" evidence="1">
    <location>
        <begin position="1"/>
        <end position="35"/>
    </location>
</feature>
<feature type="region of interest" description="Disordered" evidence="1">
    <location>
        <begin position="73"/>
        <end position="95"/>
    </location>
</feature>
<evidence type="ECO:0000313" key="2">
    <source>
        <dbReference type="EMBL" id="GBP75958.1"/>
    </source>
</evidence>
<comment type="caution">
    <text evidence="2">The sequence shown here is derived from an EMBL/GenBank/DDBJ whole genome shotgun (WGS) entry which is preliminary data.</text>
</comment>
<dbReference type="AlphaFoldDB" id="A0A4C1YIM5"/>
<dbReference type="EMBL" id="BGZK01001269">
    <property type="protein sequence ID" value="GBP75958.1"/>
    <property type="molecule type" value="Genomic_DNA"/>
</dbReference>
<protein>
    <submittedName>
        <fullName evidence="2">Uncharacterized protein</fullName>
    </submittedName>
</protein>
<evidence type="ECO:0000256" key="1">
    <source>
        <dbReference type="SAM" id="MobiDB-lite"/>
    </source>
</evidence>
<gene>
    <name evidence="2" type="ORF">EVAR_54611_1</name>
</gene>
<reference evidence="2 3" key="1">
    <citation type="journal article" date="2019" name="Commun. Biol.">
        <title>The bagworm genome reveals a unique fibroin gene that provides high tensile strength.</title>
        <authorList>
            <person name="Kono N."/>
            <person name="Nakamura H."/>
            <person name="Ohtoshi R."/>
            <person name="Tomita M."/>
            <person name="Numata K."/>
            <person name="Arakawa K."/>
        </authorList>
    </citation>
    <scope>NUCLEOTIDE SEQUENCE [LARGE SCALE GENOMIC DNA]</scope>
</reference>
<sequence>MQAIQCTLSGPKRRFRTRQKEKTEGIGFDSDHGLSTNEFSMHEIKPLKSCLGKQVQPSFLDIVITSVAMVGSSQPAPNRSGGCELRTPQTEITGL</sequence>
<organism evidence="2 3">
    <name type="scientific">Eumeta variegata</name>
    <name type="common">Bagworm moth</name>
    <name type="synonym">Eumeta japonica</name>
    <dbReference type="NCBI Taxonomy" id="151549"/>
    <lineage>
        <taxon>Eukaryota</taxon>
        <taxon>Metazoa</taxon>
        <taxon>Ecdysozoa</taxon>
        <taxon>Arthropoda</taxon>
        <taxon>Hexapoda</taxon>
        <taxon>Insecta</taxon>
        <taxon>Pterygota</taxon>
        <taxon>Neoptera</taxon>
        <taxon>Endopterygota</taxon>
        <taxon>Lepidoptera</taxon>
        <taxon>Glossata</taxon>
        <taxon>Ditrysia</taxon>
        <taxon>Tineoidea</taxon>
        <taxon>Psychidae</taxon>
        <taxon>Oiketicinae</taxon>
        <taxon>Eumeta</taxon>
    </lineage>
</organism>
<keyword evidence="3" id="KW-1185">Reference proteome</keyword>